<dbReference type="RefSeq" id="WP_185074429.1">
    <property type="nucleotide sequence ID" value="NZ_JACHMB010000001.1"/>
</dbReference>
<dbReference type="AlphaFoldDB" id="A0A7W9GC55"/>
<dbReference type="Proteomes" id="UP000579153">
    <property type="component" value="Unassembled WGS sequence"/>
</dbReference>
<evidence type="ECO:0000313" key="1">
    <source>
        <dbReference type="EMBL" id="MBB5781070.1"/>
    </source>
</evidence>
<comment type="caution">
    <text evidence="1">The sequence shown here is derived from an EMBL/GenBank/DDBJ whole genome shotgun (WGS) entry which is preliminary data.</text>
</comment>
<sequence>MKPVVPGEATCSTSRAGLGLSAVITTRGVDAIVTLNATKCEAAAVMRLRVNITMPAPFSYDHVPRNVV</sequence>
<gene>
    <name evidence="1" type="ORF">HD596_007826</name>
</gene>
<accession>A0A7W9GC55</accession>
<protein>
    <submittedName>
        <fullName evidence="1">Uncharacterized protein</fullName>
    </submittedName>
</protein>
<evidence type="ECO:0000313" key="2">
    <source>
        <dbReference type="Proteomes" id="UP000579153"/>
    </source>
</evidence>
<name>A0A7W9GC55_9ACTN</name>
<organism evidence="1 2">
    <name type="scientific">Nonomuraea jabiensis</name>
    <dbReference type="NCBI Taxonomy" id="882448"/>
    <lineage>
        <taxon>Bacteria</taxon>
        <taxon>Bacillati</taxon>
        <taxon>Actinomycetota</taxon>
        <taxon>Actinomycetes</taxon>
        <taxon>Streptosporangiales</taxon>
        <taxon>Streptosporangiaceae</taxon>
        <taxon>Nonomuraea</taxon>
    </lineage>
</organism>
<reference evidence="1 2" key="1">
    <citation type="submission" date="2020-08" db="EMBL/GenBank/DDBJ databases">
        <title>Sequencing the genomes of 1000 actinobacteria strains.</title>
        <authorList>
            <person name="Klenk H.-P."/>
        </authorList>
    </citation>
    <scope>NUCLEOTIDE SEQUENCE [LARGE SCALE GENOMIC DNA]</scope>
    <source>
        <strain evidence="1 2">DSM 45507</strain>
    </source>
</reference>
<proteinExistence type="predicted"/>
<dbReference type="EMBL" id="JACHMB010000001">
    <property type="protein sequence ID" value="MBB5781070.1"/>
    <property type="molecule type" value="Genomic_DNA"/>
</dbReference>
<keyword evidence="2" id="KW-1185">Reference proteome</keyword>